<comment type="caution">
    <text evidence="1">The sequence shown here is derived from an EMBL/GenBank/DDBJ whole genome shotgun (WGS) entry which is preliminary data.</text>
</comment>
<protein>
    <submittedName>
        <fullName evidence="1">DUF3293 domain-containing protein</fullName>
    </submittedName>
</protein>
<dbReference type="Proteomes" id="UP000765160">
    <property type="component" value="Unassembled WGS sequence"/>
</dbReference>
<dbReference type="InterPro" id="IPR021710">
    <property type="entry name" value="DUF3293"/>
</dbReference>
<dbReference type="EMBL" id="JAAVTX010000008">
    <property type="protein sequence ID" value="NKE48238.1"/>
    <property type="molecule type" value="Genomic_DNA"/>
</dbReference>
<reference evidence="1 2" key="1">
    <citation type="submission" date="2020-03" db="EMBL/GenBank/DDBJ databases">
        <title>Roseomonas selenitidurans sp. nov. isolated from soil.</title>
        <authorList>
            <person name="Liu H."/>
        </authorList>
    </citation>
    <scope>NUCLEOTIDE SEQUENCE [LARGE SCALE GENOMIC DNA]</scope>
    <source>
        <strain evidence="1 2">JCM 15073</strain>
    </source>
</reference>
<evidence type="ECO:0000313" key="1">
    <source>
        <dbReference type="EMBL" id="NKE48238.1"/>
    </source>
</evidence>
<accession>A0ABX1F774</accession>
<keyword evidence="2" id="KW-1185">Reference proteome</keyword>
<dbReference type="RefSeq" id="WP_168054402.1">
    <property type="nucleotide sequence ID" value="NZ_JAATJR010000008.1"/>
</dbReference>
<name>A0ABX1F774_9PROT</name>
<evidence type="ECO:0000313" key="2">
    <source>
        <dbReference type="Proteomes" id="UP000765160"/>
    </source>
</evidence>
<proteinExistence type="predicted"/>
<sequence>MSRMPPLRAFRATAYEAAGHGATGHGATGHGATGAVARIGRRSPAVDALLARHGVRQAGFVTAWNPLSRRMPPGWNRRMQHALRQAARGLVLAEGFGKAGGWAEHHLLLEGDPRRLAVLARRFRQWAIVTVAPRQPARLRLAVQPPRAG</sequence>
<gene>
    <name evidence="1" type="ORF">HB662_25905</name>
</gene>
<dbReference type="Pfam" id="PF11697">
    <property type="entry name" value="DUF3293"/>
    <property type="match status" value="1"/>
</dbReference>
<organism evidence="1 2">
    <name type="scientific">Falsiroseomonas frigidaquae</name>
    <dbReference type="NCBI Taxonomy" id="487318"/>
    <lineage>
        <taxon>Bacteria</taxon>
        <taxon>Pseudomonadati</taxon>
        <taxon>Pseudomonadota</taxon>
        <taxon>Alphaproteobacteria</taxon>
        <taxon>Acetobacterales</taxon>
        <taxon>Roseomonadaceae</taxon>
        <taxon>Falsiroseomonas</taxon>
    </lineage>
</organism>